<name>A0AAV7IDM9_COTGL</name>
<accession>A0AAV7IDM9</accession>
<evidence type="ECO:0000259" key="6">
    <source>
        <dbReference type="SMART" id="SM00198"/>
    </source>
</evidence>
<feature type="domain" description="SCP" evidence="6">
    <location>
        <begin position="29"/>
        <end position="134"/>
    </location>
</feature>
<dbReference type="Proteomes" id="UP000826195">
    <property type="component" value="Unassembled WGS sequence"/>
</dbReference>
<feature type="region of interest" description="Disordered" evidence="4">
    <location>
        <begin position="117"/>
        <end position="136"/>
    </location>
</feature>
<evidence type="ECO:0000313" key="7">
    <source>
        <dbReference type="EMBL" id="KAH0558029.1"/>
    </source>
</evidence>
<dbReference type="PRINTS" id="PR00838">
    <property type="entry name" value="V5ALLERGEN"/>
</dbReference>
<dbReference type="Pfam" id="PF00188">
    <property type="entry name" value="CAP"/>
    <property type="match status" value="1"/>
</dbReference>
<evidence type="ECO:0000256" key="2">
    <source>
        <dbReference type="ARBA" id="ARBA00022525"/>
    </source>
</evidence>
<dbReference type="AlphaFoldDB" id="A0AAV7IDM9"/>
<comment type="subcellular location">
    <subcellularLocation>
        <location evidence="1">Secreted</location>
    </subcellularLocation>
</comment>
<dbReference type="InterPro" id="IPR035940">
    <property type="entry name" value="CAP_sf"/>
</dbReference>
<keyword evidence="8" id="KW-1185">Reference proteome</keyword>
<reference evidence="7 8" key="1">
    <citation type="journal article" date="2021" name="J. Hered.">
        <title>A chromosome-level genome assembly of the parasitoid wasp, Cotesia glomerata (Hymenoptera: Braconidae).</title>
        <authorList>
            <person name="Pinto B.J."/>
            <person name="Weis J.J."/>
            <person name="Gamble T."/>
            <person name="Ode P.J."/>
            <person name="Paul R."/>
            <person name="Zaspel J.M."/>
        </authorList>
    </citation>
    <scope>NUCLEOTIDE SEQUENCE [LARGE SCALE GENOMIC DNA]</scope>
    <source>
        <strain evidence="7">CgM1</strain>
    </source>
</reference>
<feature type="chain" id="PRO_5043922188" description="SCP domain-containing protein" evidence="5">
    <location>
        <begin position="20"/>
        <end position="136"/>
    </location>
</feature>
<dbReference type="GO" id="GO:0005576">
    <property type="term" value="C:extracellular region"/>
    <property type="evidence" value="ECO:0007669"/>
    <property type="project" value="UniProtKB-SubCell"/>
</dbReference>
<protein>
    <recommendedName>
        <fullName evidence="6">SCP domain-containing protein</fullName>
    </recommendedName>
</protein>
<gene>
    <name evidence="7" type="ORF">KQX54_013944</name>
</gene>
<evidence type="ECO:0000256" key="3">
    <source>
        <dbReference type="ARBA" id="ARBA00023157"/>
    </source>
</evidence>
<comment type="caution">
    <text evidence="7">The sequence shown here is derived from an EMBL/GenBank/DDBJ whole genome shotgun (WGS) entry which is preliminary data.</text>
</comment>
<feature type="signal peptide" evidence="5">
    <location>
        <begin position="1"/>
        <end position="19"/>
    </location>
</feature>
<evidence type="ECO:0000313" key="8">
    <source>
        <dbReference type="Proteomes" id="UP000826195"/>
    </source>
</evidence>
<sequence>MEGIISSLVALTIIIGSKAEYVCEPDSCQGLQHTLCLYDVANGDETRGNPGLQPAGNIPPVEWDEELAKIAQVWADQCQNGHSACDDTTRFTVNQNIEFSSKSNEYEKDIPGMFNQWTDEASNFDSSQVNDMSNQS</sequence>
<dbReference type="SMART" id="SM00198">
    <property type="entry name" value="SCP"/>
    <property type="match status" value="1"/>
</dbReference>
<proteinExistence type="predicted"/>
<dbReference type="InterPro" id="IPR002413">
    <property type="entry name" value="V5_allergen-like"/>
</dbReference>
<dbReference type="CDD" id="cd05380">
    <property type="entry name" value="CAP_euk"/>
    <property type="match status" value="1"/>
</dbReference>
<evidence type="ECO:0000256" key="5">
    <source>
        <dbReference type="SAM" id="SignalP"/>
    </source>
</evidence>
<keyword evidence="5" id="KW-0732">Signal</keyword>
<organism evidence="7 8">
    <name type="scientific">Cotesia glomerata</name>
    <name type="common">Lepidopteran parasitic wasp</name>
    <name type="synonym">Apanteles glomeratus</name>
    <dbReference type="NCBI Taxonomy" id="32391"/>
    <lineage>
        <taxon>Eukaryota</taxon>
        <taxon>Metazoa</taxon>
        <taxon>Ecdysozoa</taxon>
        <taxon>Arthropoda</taxon>
        <taxon>Hexapoda</taxon>
        <taxon>Insecta</taxon>
        <taxon>Pterygota</taxon>
        <taxon>Neoptera</taxon>
        <taxon>Endopterygota</taxon>
        <taxon>Hymenoptera</taxon>
        <taxon>Apocrita</taxon>
        <taxon>Ichneumonoidea</taxon>
        <taxon>Braconidae</taxon>
        <taxon>Microgastrinae</taxon>
        <taxon>Cotesia</taxon>
    </lineage>
</organism>
<keyword evidence="2" id="KW-0964">Secreted</keyword>
<dbReference type="SUPFAM" id="SSF55797">
    <property type="entry name" value="PR-1-like"/>
    <property type="match status" value="1"/>
</dbReference>
<dbReference type="Gene3D" id="3.40.33.10">
    <property type="entry name" value="CAP"/>
    <property type="match status" value="1"/>
</dbReference>
<keyword evidence="3" id="KW-1015">Disulfide bond</keyword>
<evidence type="ECO:0000256" key="4">
    <source>
        <dbReference type="SAM" id="MobiDB-lite"/>
    </source>
</evidence>
<dbReference type="EMBL" id="JAHXZJ010000747">
    <property type="protein sequence ID" value="KAH0558029.1"/>
    <property type="molecule type" value="Genomic_DNA"/>
</dbReference>
<evidence type="ECO:0000256" key="1">
    <source>
        <dbReference type="ARBA" id="ARBA00004613"/>
    </source>
</evidence>
<dbReference type="InterPro" id="IPR014044">
    <property type="entry name" value="CAP_dom"/>
</dbReference>